<sequence length="162" mass="18696">MATVAGQRINDVELEDRKKLELSHQYCEEHRPKLANGEWNPTYRQAKRSLTQFNIELTRLTHQCANRSKPHAMSGDELIDSYFFQLMLCLTLQSADKAELRNLARRMVDSKLSDTKKKMLVLKQSGLSQTEIGKRILNAKQQPMTRQAVSKALGSIRKEFYL</sequence>
<evidence type="ECO:0000313" key="1">
    <source>
        <dbReference type="EMBL" id="RBP72045.1"/>
    </source>
</evidence>
<dbReference type="EMBL" id="QPJB01000008">
    <property type="protein sequence ID" value="RCW33063.1"/>
    <property type="molecule type" value="Genomic_DNA"/>
</dbReference>
<evidence type="ECO:0000313" key="3">
    <source>
        <dbReference type="Proteomes" id="UP000252795"/>
    </source>
</evidence>
<reference evidence="2 3" key="1">
    <citation type="submission" date="2018-07" db="EMBL/GenBank/DDBJ databases">
        <title>Freshwater and sediment microbial communities from various areas in North America, analyzing microbe dynamics in response to fracking.</title>
        <authorList>
            <person name="Lamendella R."/>
        </authorList>
    </citation>
    <scope>NUCLEOTIDE SEQUENCE [LARGE SCALE GENOMIC DNA]</scope>
    <source>
        <strain evidence="2 3">114E</strain>
        <strain evidence="1 4">114E_o</strain>
    </source>
</reference>
<dbReference type="Proteomes" id="UP000252795">
    <property type="component" value="Unassembled WGS sequence"/>
</dbReference>
<accession>A0A368UWU0</accession>
<organism evidence="2 3">
    <name type="scientific">Marinobacter nauticus</name>
    <name type="common">Marinobacter hydrocarbonoclasticus</name>
    <name type="synonym">Marinobacter aquaeolei</name>
    <dbReference type="NCBI Taxonomy" id="2743"/>
    <lineage>
        <taxon>Bacteria</taxon>
        <taxon>Pseudomonadati</taxon>
        <taxon>Pseudomonadota</taxon>
        <taxon>Gammaproteobacteria</taxon>
        <taxon>Pseudomonadales</taxon>
        <taxon>Marinobacteraceae</taxon>
        <taxon>Marinobacter</taxon>
    </lineage>
</organism>
<evidence type="ECO:0000313" key="4">
    <source>
        <dbReference type="Proteomes" id="UP000253065"/>
    </source>
</evidence>
<dbReference type="AlphaFoldDB" id="A0A368UWU0"/>
<dbReference type="Proteomes" id="UP000253065">
    <property type="component" value="Unassembled WGS sequence"/>
</dbReference>
<evidence type="ECO:0000313" key="2">
    <source>
        <dbReference type="EMBL" id="RCW33063.1"/>
    </source>
</evidence>
<keyword evidence="4" id="KW-1185">Reference proteome</keyword>
<protein>
    <submittedName>
        <fullName evidence="2">Uncharacterized protein</fullName>
    </submittedName>
</protein>
<name>A0A368UWU0_MARNT</name>
<proteinExistence type="predicted"/>
<dbReference type="EMBL" id="QNSA01000008">
    <property type="protein sequence ID" value="RBP72045.1"/>
    <property type="molecule type" value="Genomic_DNA"/>
</dbReference>
<comment type="caution">
    <text evidence="2">The sequence shown here is derived from an EMBL/GenBank/DDBJ whole genome shotgun (WGS) entry which is preliminary data.</text>
</comment>
<gene>
    <name evidence="2" type="ORF">DET51_108295</name>
    <name evidence="1" type="ORF">DET64_108296</name>
</gene>